<reference evidence="1 2" key="1">
    <citation type="journal article" date="2020" name="ISME J.">
        <title>Uncovering the hidden diversity of litter-decomposition mechanisms in mushroom-forming fungi.</title>
        <authorList>
            <person name="Floudas D."/>
            <person name="Bentzer J."/>
            <person name="Ahren D."/>
            <person name="Johansson T."/>
            <person name="Persson P."/>
            <person name="Tunlid A."/>
        </authorList>
    </citation>
    <scope>NUCLEOTIDE SEQUENCE [LARGE SCALE GENOMIC DNA]</scope>
    <source>
        <strain evidence="1 2">CBS 661.87</strain>
    </source>
</reference>
<evidence type="ECO:0000313" key="2">
    <source>
        <dbReference type="Proteomes" id="UP000565441"/>
    </source>
</evidence>
<protein>
    <submittedName>
        <fullName evidence="1">Uncharacterized protein</fullName>
    </submittedName>
</protein>
<dbReference type="AlphaFoldDB" id="A0A8H5H8T1"/>
<comment type="caution">
    <text evidence="1">The sequence shown here is derived from an EMBL/GenBank/DDBJ whole genome shotgun (WGS) entry which is preliminary data.</text>
</comment>
<keyword evidence="2" id="KW-1185">Reference proteome</keyword>
<accession>A0A8H5H8T1</accession>
<dbReference type="Proteomes" id="UP000565441">
    <property type="component" value="Unassembled WGS sequence"/>
</dbReference>
<proteinExistence type="predicted"/>
<name>A0A8H5H8T1_9AGAR</name>
<gene>
    <name evidence="1" type="ORF">D9615_006969</name>
</gene>
<sequence>MPDTQILFETFDLGKISRSLAPPTSRDGWQSLIFTEAGTVKDWTIPDTVPWCKSGRTNGLDVHTYQCPPRAANPFGQVASKGHPRFRSVALRNTINSSLERATKEQTDTITFSTSLDDGVYIIPT</sequence>
<organism evidence="1 2">
    <name type="scientific">Tricholomella constricta</name>
    <dbReference type="NCBI Taxonomy" id="117010"/>
    <lineage>
        <taxon>Eukaryota</taxon>
        <taxon>Fungi</taxon>
        <taxon>Dikarya</taxon>
        <taxon>Basidiomycota</taxon>
        <taxon>Agaricomycotina</taxon>
        <taxon>Agaricomycetes</taxon>
        <taxon>Agaricomycetidae</taxon>
        <taxon>Agaricales</taxon>
        <taxon>Tricholomatineae</taxon>
        <taxon>Lyophyllaceae</taxon>
        <taxon>Tricholomella</taxon>
    </lineage>
</organism>
<dbReference type="EMBL" id="JAACJP010000018">
    <property type="protein sequence ID" value="KAF5378837.1"/>
    <property type="molecule type" value="Genomic_DNA"/>
</dbReference>
<evidence type="ECO:0000313" key="1">
    <source>
        <dbReference type="EMBL" id="KAF5378837.1"/>
    </source>
</evidence>